<evidence type="ECO:0000259" key="9">
    <source>
        <dbReference type="Pfam" id="PF00586"/>
    </source>
</evidence>
<dbReference type="Gene3D" id="3.30.1330.10">
    <property type="entry name" value="PurM-like, N-terminal domain"/>
    <property type="match status" value="2"/>
</dbReference>
<protein>
    <recommendedName>
        <fullName evidence="8">Phosphoribosylformylglycinamidine synthase subunit PurL</fullName>
        <shortName evidence="8">FGAM synthase</shortName>
        <ecNumber evidence="8">6.3.5.3</ecNumber>
    </recommendedName>
    <alternativeName>
        <fullName evidence="8">Formylglycinamide ribonucleotide amidotransferase subunit II</fullName>
        <shortName evidence="8">FGAR amidotransferase II</shortName>
        <shortName evidence="8">FGAR-AT II</shortName>
    </alternativeName>
    <alternativeName>
        <fullName evidence="8">Glutamine amidotransferase PurL</fullName>
    </alternativeName>
    <alternativeName>
        <fullName evidence="8">Phosphoribosylformylglycinamidine synthase subunit II</fullName>
    </alternativeName>
</protein>
<dbReference type="InterPro" id="IPR016188">
    <property type="entry name" value="PurM-like_N"/>
</dbReference>
<evidence type="ECO:0000259" key="11">
    <source>
        <dbReference type="Pfam" id="PF18072"/>
    </source>
</evidence>
<dbReference type="Gene3D" id="3.90.650.10">
    <property type="entry name" value="PurM-like C-terminal domain"/>
    <property type="match status" value="2"/>
</dbReference>
<feature type="domain" description="Phosphoribosylformylglycinamidine synthase linker" evidence="11">
    <location>
        <begin position="21"/>
        <end position="55"/>
    </location>
</feature>
<dbReference type="Pfam" id="PF02769">
    <property type="entry name" value="AIRS_C"/>
    <property type="match status" value="2"/>
</dbReference>
<comment type="pathway">
    <text evidence="8">Purine metabolism; IMP biosynthesis via de novo pathway; 5-amino-1-(5-phospho-D-ribosyl)imidazole from N(2)-formyl-N(1)-(5-phospho-D-ribosyl)glycinamide: step 1/2.</text>
</comment>
<dbReference type="SUPFAM" id="SSF55326">
    <property type="entry name" value="PurM N-terminal domain-like"/>
    <property type="match status" value="2"/>
</dbReference>
<evidence type="ECO:0000256" key="6">
    <source>
        <dbReference type="ARBA" id="ARBA00022840"/>
    </source>
</evidence>
<evidence type="ECO:0000259" key="10">
    <source>
        <dbReference type="Pfam" id="PF02769"/>
    </source>
</evidence>
<evidence type="ECO:0000256" key="4">
    <source>
        <dbReference type="ARBA" id="ARBA00022741"/>
    </source>
</evidence>
<feature type="domain" description="PurM-like C-terminal" evidence="10">
    <location>
        <begin position="205"/>
        <end position="357"/>
    </location>
</feature>
<dbReference type="SUPFAM" id="SSF56042">
    <property type="entry name" value="PurM C-terminal domain-like"/>
    <property type="match status" value="2"/>
</dbReference>
<feature type="binding site" evidence="8">
    <location>
        <position position="563"/>
    </location>
    <ligand>
        <name>substrate</name>
    </ligand>
</feature>
<dbReference type="RefSeq" id="WP_032516219.1">
    <property type="nucleotide sequence ID" value="NZ_JNAO01000012.1"/>
</dbReference>
<name>A0A0A2AIT9_PROMR</name>
<keyword evidence="2 8" id="KW-0436">Ligase</keyword>
<organism evidence="12 13">
    <name type="scientific">Prochlorococcus marinus str. MIT 9314</name>
    <dbReference type="NCBI Taxonomy" id="167548"/>
    <lineage>
        <taxon>Bacteria</taxon>
        <taxon>Bacillati</taxon>
        <taxon>Cyanobacteriota</taxon>
        <taxon>Cyanophyceae</taxon>
        <taxon>Synechococcales</taxon>
        <taxon>Prochlorococcaceae</taxon>
        <taxon>Prochlorococcus</taxon>
    </lineage>
</organism>
<comment type="similarity">
    <text evidence="8">Belongs to the FGAMS family.</text>
</comment>
<keyword evidence="3 8" id="KW-0479">Metal-binding</keyword>
<keyword evidence="7 8" id="KW-0460">Magnesium</keyword>
<dbReference type="GO" id="GO:0005737">
    <property type="term" value="C:cytoplasm"/>
    <property type="evidence" value="ECO:0007669"/>
    <property type="project" value="UniProtKB-SubCell"/>
</dbReference>
<evidence type="ECO:0000256" key="8">
    <source>
        <dbReference type="HAMAP-Rule" id="MF_00420"/>
    </source>
</evidence>
<dbReference type="PIRSF" id="PIRSF001587">
    <property type="entry name" value="FGAM_synthase_II"/>
    <property type="match status" value="1"/>
</dbReference>
<evidence type="ECO:0000313" key="12">
    <source>
        <dbReference type="EMBL" id="KGG00717.1"/>
    </source>
</evidence>
<evidence type="ECO:0000256" key="5">
    <source>
        <dbReference type="ARBA" id="ARBA00022755"/>
    </source>
</evidence>
<comment type="caution">
    <text evidence="12">The sequence shown here is derived from an EMBL/GenBank/DDBJ whole genome shotgun (WGS) entry which is preliminary data.</text>
</comment>
<dbReference type="CDD" id="cd02204">
    <property type="entry name" value="PurL_repeat2"/>
    <property type="match status" value="1"/>
</dbReference>
<dbReference type="FunFam" id="3.30.1330.10:FF:000004">
    <property type="entry name" value="Phosphoribosylformylglycinamidine synthase subunit PurL"/>
    <property type="match status" value="1"/>
</dbReference>
<feature type="domain" description="PurM-like C-terminal" evidence="10">
    <location>
        <begin position="605"/>
        <end position="719"/>
    </location>
</feature>
<comment type="catalytic activity">
    <reaction evidence="8">
        <text>N(2)-formyl-N(1)-(5-phospho-beta-D-ribosyl)glycinamide + L-glutamine + ATP + H2O = 2-formamido-N(1)-(5-O-phospho-beta-D-ribosyl)acetamidine + L-glutamate + ADP + phosphate + H(+)</text>
        <dbReference type="Rhea" id="RHEA:17129"/>
        <dbReference type="ChEBI" id="CHEBI:15377"/>
        <dbReference type="ChEBI" id="CHEBI:15378"/>
        <dbReference type="ChEBI" id="CHEBI:29985"/>
        <dbReference type="ChEBI" id="CHEBI:30616"/>
        <dbReference type="ChEBI" id="CHEBI:43474"/>
        <dbReference type="ChEBI" id="CHEBI:58359"/>
        <dbReference type="ChEBI" id="CHEBI:147286"/>
        <dbReference type="ChEBI" id="CHEBI:147287"/>
        <dbReference type="ChEBI" id="CHEBI:456216"/>
        <dbReference type="EC" id="6.3.5.3"/>
    </reaction>
</comment>
<dbReference type="GO" id="GO:0004642">
    <property type="term" value="F:phosphoribosylformylglycinamidine synthase activity"/>
    <property type="evidence" value="ECO:0007669"/>
    <property type="project" value="UniProtKB-UniRule"/>
</dbReference>
<dbReference type="Proteomes" id="UP000030533">
    <property type="component" value="Unassembled WGS sequence"/>
</dbReference>
<feature type="binding site" evidence="8">
    <location>
        <position position="243"/>
    </location>
    <ligand>
        <name>substrate</name>
    </ligand>
</feature>
<reference evidence="13" key="1">
    <citation type="journal article" date="2014" name="Sci. Data">
        <title>Genomes of diverse isolates of the marine cyanobacterium Prochlorococcus.</title>
        <authorList>
            <person name="Biller S."/>
            <person name="Berube P."/>
            <person name="Thompson J."/>
            <person name="Kelly L."/>
            <person name="Roggensack S."/>
            <person name="Awad L."/>
            <person name="Roache-Johnson K."/>
            <person name="Ding H."/>
            <person name="Giovannoni S.J."/>
            <person name="Moore L.R."/>
            <person name="Chisholm S.W."/>
        </authorList>
    </citation>
    <scope>NUCLEOTIDE SEQUENCE [LARGE SCALE GENOMIC DNA]</scope>
    <source>
        <strain evidence="13">MIT 9314</strain>
    </source>
</reference>
<feature type="binding site" evidence="8">
    <location>
        <position position="271"/>
    </location>
    <ligand>
        <name>Mg(2+)</name>
        <dbReference type="ChEBI" id="CHEBI:18420"/>
        <label>2</label>
    </ligand>
</feature>
<dbReference type="NCBIfam" id="TIGR01736">
    <property type="entry name" value="FGAM_synth_II"/>
    <property type="match status" value="1"/>
</dbReference>
<feature type="active site" description="Proton acceptor" evidence="8">
    <location>
        <position position="98"/>
    </location>
</feature>
<feature type="binding site" evidence="8">
    <location>
        <position position="119"/>
    </location>
    <ligand>
        <name>substrate</name>
    </ligand>
</feature>
<dbReference type="eggNOG" id="COG0046">
    <property type="taxonomic scope" value="Bacteria"/>
</dbReference>
<dbReference type="InterPro" id="IPR010918">
    <property type="entry name" value="PurM-like_C_dom"/>
</dbReference>
<keyword evidence="4 8" id="KW-0547">Nucleotide-binding</keyword>
<dbReference type="InterPro" id="IPR036921">
    <property type="entry name" value="PurM-like_N_sf"/>
</dbReference>
<dbReference type="GO" id="GO:0006189">
    <property type="term" value="P:'de novo' IMP biosynthetic process"/>
    <property type="evidence" value="ECO:0007669"/>
    <property type="project" value="UniProtKB-UniRule"/>
</dbReference>
<dbReference type="GO" id="GO:0005524">
    <property type="term" value="F:ATP binding"/>
    <property type="evidence" value="ECO:0007669"/>
    <property type="project" value="UniProtKB-UniRule"/>
</dbReference>
<feature type="domain" description="PurM-like N-terminal" evidence="9">
    <location>
        <begin position="77"/>
        <end position="191"/>
    </location>
</feature>
<gene>
    <name evidence="8" type="primary">purL</name>
    <name evidence="12" type="ORF">EU98_1519</name>
</gene>
<evidence type="ECO:0000256" key="3">
    <source>
        <dbReference type="ARBA" id="ARBA00022723"/>
    </source>
</evidence>
<feature type="binding site" evidence="8">
    <location>
        <position position="96"/>
    </location>
    <ligand>
        <name>Mg(2+)</name>
        <dbReference type="ChEBI" id="CHEBI:18420"/>
        <label>1</label>
    </ligand>
</feature>
<evidence type="ECO:0000256" key="7">
    <source>
        <dbReference type="ARBA" id="ARBA00022842"/>
    </source>
</evidence>
<dbReference type="AlphaFoldDB" id="A0A0A2AIT9"/>
<comment type="subcellular location">
    <subcellularLocation>
        <location evidence="8">Cytoplasm</location>
    </subcellularLocation>
</comment>
<feature type="binding site" evidence="8">
    <location>
        <position position="523"/>
    </location>
    <ligand>
        <name>ATP</name>
        <dbReference type="ChEBI" id="CHEBI:30616"/>
    </ligand>
</feature>
<feature type="binding site" evidence="8">
    <location>
        <position position="94"/>
    </location>
    <ligand>
        <name>ATP</name>
        <dbReference type="ChEBI" id="CHEBI:30616"/>
    </ligand>
</feature>
<dbReference type="Pfam" id="PF18072">
    <property type="entry name" value="FGAR-AT_linker"/>
    <property type="match status" value="1"/>
</dbReference>
<dbReference type="InterPro" id="IPR036676">
    <property type="entry name" value="PurM-like_C_sf"/>
</dbReference>
<evidence type="ECO:0000313" key="13">
    <source>
        <dbReference type="Proteomes" id="UP000030533"/>
    </source>
</evidence>
<dbReference type="CDD" id="cd02203">
    <property type="entry name" value="PurL_repeat1"/>
    <property type="match status" value="1"/>
</dbReference>
<keyword evidence="6 8" id="KW-0067">ATP-binding</keyword>
<dbReference type="EMBL" id="JNAO01000012">
    <property type="protein sequence ID" value="KGG00717.1"/>
    <property type="molecule type" value="Genomic_DNA"/>
</dbReference>
<dbReference type="PANTHER" id="PTHR43555">
    <property type="entry name" value="PHOSPHORIBOSYLFORMYLGLYCINAMIDINE SYNTHASE SUBUNIT PURL"/>
    <property type="match status" value="1"/>
</dbReference>
<sequence length="779" mass="85511">MINQENNDLYDLNEALQVENLTINDYEEICKRLKRKPNRTELGMFGVMWSEHCCYRNSKPLLSKFPTKGKNVLVGPGENAGVIDVGNNQKLVFKIESHNHPSAIEPFQGAATGVGGILRDIFTMGARPIAVLNSLRFGNLDKSSNVDLLRGVVSGIAHYGNCVGVPTVGGEIDFDHSYSGNPLVNVMALGLLETEEIVCSGAKNVGSPVLYVGNTTGRDGVGGASFASSELTTTSLDDRPAVQVGDPFVEKSLIEACLDAFKTGDVIAAQDMGAAGLTCSSAEMAANGHLGISIDLDLVPSREDDMSSYQYLLSESQERMLFVVKEEKIHDLIEKFNKWGLYASVIGEVIGTNEVIISHKGKIVAQIPTSALSDDTPVNFHNVINNPPDDLLNKWEWKENDLPEIHEQKIFSLKENKKFSFSEIILKLLSNPSIASKRWIYEQYDSQVQANTVFKPGKSDAAVVRLREQNKKNKSKVFSGVAASVDCNSRWVALDPFRGSIAAVAESARNVSCVGAEPVAITNNLNFSSPENEIGYWQLSSSCNGIAEACKALETPVTGGNVSLYNESKNKDNLITPINPTPVIGMVGKLDNVEKAISSEWKNIEDQIWLIGSSKSEIKIAASSYLEYFHGEITGRPPKIDLFDEKFCQTFLRNAILKSLVVSSHDISDGGLAIALAESCILSERGATIELDKDLNRVDNLLFAEGGSRIIFSISKIKQNEWFNYLKQNQINFPSSVYVKKIGYVSSDTLKIKINEKNICNIRVEELTEKFNNSISDYF</sequence>
<feature type="binding site" evidence="8">
    <location>
        <begin position="315"/>
        <end position="317"/>
    </location>
    <ligand>
        <name>substrate</name>
    </ligand>
</feature>
<dbReference type="HAMAP" id="MF_00420">
    <property type="entry name" value="PurL_2"/>
    <property type="match status" value="1"/>
</dbReference>
<feature type="binding site" evidence="8">
    <location>
        <position position="55"/>
    </location>
    <ligand>
        <name>ATP</name>
        <dbReference type="ChEBI" id="CHEBI:30616"/>
    </ligand>
</feature>
<comment type="subunit">
    <text evidence="8">Monomer. Part of the FGAM synthase complex composed of 1 PurL, 1 PurQ and 2 PurS subunits.</text>
</comment>
<dbReference type="InterPro" id="IPR041609">
    <property type="entry name" value="PurL_linker"/>
</dbReference>
<dbReference type="PANTHER" id="PTHR43555:SF1">
    <property type="entry name" value="PHOSPHORIBOSYLFORMYLGLYCINAMIDINE SYNTHASE SUBUNIT PURL"/>
    <property type="match status" value="1"/>
</dbReference>
<feature type="binding site" evidence="8">
    <location>
        <begin position="97"/>
        <end position="100"/>
    </location>
    <ligand>
        <name>substrate</name>
    </ligand>
</feature>
<dbReference type="STRING" id="167548.EU98_1519"/>
<accession>A0A0A2AIT9</accession>
<evidence type="ECO:0000256" key="1">
    <source>
        <dbReference type="ARBA" id="ARBA00022490"/>
    </source>
</evidence>
<dbReference type="EC" id="6.3.5.3" evidence="8"/>
<dbReference type="UniPathway" id="UPA00074">
    <property type="reaction ID" value="UER00128"/>
</dbReference>
<dbReference type="InterPro" id="IPR010074">
    <property type="entry name" value="PRibForGlyAmidine_synth_PurL"/>
</dbReference>
<proteinExistence type="inferred from homology"/>
<comment type="caution">
    <text evidence="8">Lacks conserved residue(s) required for the propagation of feature annotation.</text>
</comment>
<dbReference type="GO" id="GO:0000287">
    <property type="term" value="F:magnesium ion binding"/>
    <property type="evidence" value="ECO:0007669"/>
    <property type="project" value="UniProtKB-UniRule"/>
</dbReference>
<dbReference type="NCBIfam" id="NF002290">
    <property type="entry name" value="PRK01213.1"/>
    <property type="match status" value="1"/>
</dbReference>
<keyword evidence="1 8" id="KW-0963">Cytoplasm</keyword>
<feature type="binding site" evidence="8">
    <location>
        <position position="561"/>
    </location>
    <ligand>
        <name>Mg(2+)</name>
        <dbReference type="ChEBI" id="CHEBI:18420"/>
        <label>1</label>
    </ligand>
</feature>
<feature type="binding site" evidence="8">
    <location>
        <position position="120"/>
    </location>
    <ligand>
        <name>Mg(2+)</name>
        <dbReference type="ChEBI" id="CHEBI:18420"/>
        <label>2</label>
    </ligand>
</feature>
<keyword evidence="5 8" id="KW-0658">Purine biosynthesis</keyword>
<evidence type="ECO:0000256" key="2">
    <source>
        <dbReference type="ARBA" id="ARBA00022598"/>
    </source>
</evidence>
<feature type="binding site" evidence="8">
    <location>
        <position position="560"/>
    </location>
    <ligand>
        <name>ATP</name>
        <dbReference type="ChEBI" id="CHEBI:30616"/>
    </ligand>
</feature>
<feature type="domain" description="PurM-like N-terminal" evidence="9">
    <location>
        <begin position="460"/>
        <end position="588"/>
    </location>
</feature>
<comment type="function">
    <text evidence="8">Part of the phosphoribosylformylglycinamidine synthase complex involved in the purines biosynthetic pathway. Catalyzes the ATP-dependent conversion of formylglycinamide ribonucleotide (FGAR) and glutamine to yield formylglycinamidine ribonucleotide (FGAM) and glutamate. The FGAM synthase complex is composed of three subunits. PurQ produces an ammonia molecule by converting glutamine to glutamate. PurL transfers the ammonia molecule to FGAR to form FGAM in an ATP-dependent manner. PurS interacts with PurQ and PurL and is thought to assist in the transfer of the ammonia molecule from PurQ to PurL.</text>
</comment>
<feature type="active site" evidence="8">
    <location>
        <position position="52"/>
    </location>
</feature>
<dbReference type="Pfam" id="PF00586">
    <property type="entry name" value="AIRS"/>
    <property type="match status" value="2"/>
</dbReference>